<dbReference type="GO" id="GO:0006338">
    <property type="term" value="P:chromatin remodeling"/>
    <property type="evidence" value="ECO:0007669"/>
    <property type="project" value="UniProtKB-ARBA"/>
</dbReference>
<evidence type="ECO:0000256" key="3">
    <source>
        <dbReference type="ARBA" id="ARBA00023242"/>
    </source>
</evidence>
<comment type="caution">
    <text evidence="6">The sequence shown here is derived from an EMBL/GenBank/DDBJ whole genome shotgun (WGS) entry which is preliminary data.</text>
</comment>
<feature type="region of interest" description="Disordered" evidence="4">
    <location>
        <begin position="128"/>
        <end position="247"/>
    </location>
</feature>
<dbReference type="InterPro" id="IPR051219">
    <property type="entry name" value="Heterochromatin_chromo-domain"/>
</dbReference>
<evidence type="ECO:0000313" key="7">
    <source>
        <dbReference type="Proteomes" id="UP001302321"/>
    </source>
</evidence>
<dbReference type="InterPro" id="IPR023780">
    <property type="entry name" value="Chromo_domain"/>
</dbReference>
<reference evidence="6" key="1">
    <citation type="journal article" date="2023" name="Mol. Phylogenet. Evol.">
        <title>Genome-scale phylogeny and comparative genomics of the fungal order Sordariales.</title>
        <authorList>
            <person name="Hensen N."/>
            <person name="Bonometti L."/>
            <person name="Westerberg I."/>
            <person name="Brannstrom I.O."/>
            <person name="Guillou S."/>
            <person name="Cros-Aarteil S."/>
            <person name="Calhoun S."/>
            <person name="Haridas S."/>
            <person name="Kuo A."/>
            <person name="Mondo S."/>
            <person name="Pangilinan J."/>
            <person name="Riley R."/>
            <person name="LaButti K."/>
            <person name="Andreopoulos B."/>
            <person name="Lipzen A."/>
            <person name="Chen C."/>
            <person name="Yan M."/>
            <person name="Daum C."/>
            <person name="Ng V."/>
            <person name="Clum A."/>
            <person name="Steindorff A."/>
            <person name="Ohm R.A."/>
            <person name="Martin F."/>
            <person name="Silar P."/>
            <person name="Natvig D.O."/>
            <person name="Lalanne C."/>
            <person name="Gautier V."/>
            <person name="Ament-Velasquez S.L."/>
            <person name="Kruys A."/>
            <person name="Hutchinson M.I."/>
            <person name="Powell A.J."/>
            <person name="Barry K."/>
            <person name="Miller A.N."/>
            <person name="Grigoriev I.V."/>
            <person name="Debuchy R."/>
            <person name="Gladieux P."/>
            <person name="Hiltunen Thoren M."/>
            <person name="Johannesson H."/>
        </authorList>
    </citation>
    <scope>NUCLEOTIDE SEQUENCE</scope>
    <source>
        <strain evidence="6">CBS 892.96</strain>
    </source>
</reference>
<evidence type="ECO:0000256" key="4">
    <source>
        <dbReference type="SAM" id="MobiDB-lite"/>
    </source>
</evidence>
<dbReference type="InterPro" id="IPR000953">
    <property type="entry name" value="Chromo/chromo_shadow_dom"/>
</dbReference>
<evidence type="ECO:0000256" key="1">
    <source>
        <dbReference type="ARBA" id="ARBA00004123"/>
    </source>
</evidence>
<gene>
    <name evidence="6" type="ORF">QBC36DRAFT_313398</name>
</gene>
<dbReference type="AlphaFoldDB" id="A0AAN6W486"/>
<feature type="compositionally biased region" description="Polar residues" evidence="4">
    <location>
        <begin position="213"/>
        <end position="222"/>
    </location>
</feature>
<dbReference type="SMART" id="SM00298">
    <property type="entry name" value="CHROMO"/>
    <property type="match status" value="1"/>
</dbReference>
<feature type="compositionally biased region" description="Basic and acidic residues" evidence="4">
    <location>
        <begin position="171"/>
        <end position="180"/>
    </location>
</feature>
<protein>
    <recommendedName>
        <fullName evidence="5">Chromo domain-containing protein</fullName>
    </recommendedName>
</protein>
<evidence type="ECO:0000256" key="2">
    <source>
        <dbReference type="ARBA" id="ARBA00011353"/>
    </source>
</evidence>
<dbReference type="CDD" id="cd00024">
    <property type="entry name" value="CD_CSD"/>
    <property type="match status" value="1"/>
</dbReference>
<evidence type="ECO:0000313" key="6">
    <source>
        <dbReference type="EMBL" id="KAK4173967.1"/>
    </source>
</evidence>
<sequence>MGCVLPYHRKGWRAGHAHPHCQTRALASSSRADAEPRLQPQSPCGAASGRGVSPQSGSCHLSQHRDHHDDSDQASDPVQRHPLVPDDSGEQDEDGSVMQLQAQEGRANILRLSEDESNNDREMAHTELAMQPSASKERVNLQQNIGHRRRRRRCDTYGEEDCSPIVGSDAKQGKDEDVVRPPRGKRRKVNTSAPITRRTAPKRQICLRLTDFPSLQAQTPPTQGLKRRQSQRSISKPRSSGGSASEEKTVEAAFASFEEWPLEAVLKHVWVDGVATFQVEFSWNPCTNHGRNDRVPEGPRRKSLAERTSSIGRALPSGVVSIAEEIRGDEYFQVEEILDSRRRGRRMEYLVKWEGYRHEHDSWEPAAHSEKCPEMLRQFRQRAGLSMAPSM</sequence>
<comment type="subunit">
    <text evidence="2">Component of the NuA4 histone acetyltransferase complex.</text>
</comment>
<keyword evidence="3" id="KW-0539">Nucleus</keyword>
<feature type="compositionally biased region" description="Polar residues" evidence="4">
    <location>
        <begin position="231"/>
        <end position="243"/>
    </location>
</feature>
<dbReference type="PROSITE" id="PS50013">
    <property type="entry name" value="CHROMO_2"/>
    <property type="match status" value="1"/>
</dbReference>
<feature type="region of interest" description="Disordered" evidence="4">
    <location>
        <begin position="13"/>
        <end position="97"/>
    </location>
</feature>
<feature type="domain" description="Chromo" evidence="5">
    <location>
        <begin position="332"/>
        <end position="391"/>
    </location>
</feature>
<dbReference type="GO" id="GO:0005634">
    <property type="term" value="C:nucleus"/>
    <property type="evidence" value="ECO:0007669"/>
    <property type="project" value="UniProtKB-SubCell"/>
</dbReference>
<dbReference type="EMBL" id="MU866309">
    <property type="protein sequence ID" value="KAK4173967.1"/>
    <property type="molecule type" value="Genomic_DNA"/>
</dbReference>
<dbReference type="PANTHER" id="PTHR22812">
    <property type="entry name" value="CHROMOBOX PROTEIN"/>
    <property type="match status" value="1"/>
</dbReference>
<keyword evidence="7" id="KW-1185">Reference proteome</keyword>
<dbReference type="InterPro" id="IPR016197">
    <property type="entry name" value="Chromo-like_dom_sf"/>
</dbReference>
<dbReference type="SUPFAM" id="SSF54160">
    <property type="entry name" value="Chromo domain-like"/>
    <property type="match status" value="1"/>
</dbReference>
<proteinExistence type="predicted"/>
<reference evidence="6" key="2">
    <citation type="submission" date="2023-05" db="EMBL/GenBank/DDBJ databases">
        <authorList>
            <consortium name="Lawrence Berkeley National Laboratory"/>
            <person name="Steindorff A."/>
            <person name="Hensen N."/>
            <person name="Bonometti L."/>
            <person name="Westerberg I."/>
            <person name="Brannstrom I.O."/>
            <person name="Guillou S."/>
            <person name="Cros-Aarteil S."/>
            <person name="Calhoun S."/>
            <person name="Haridas S."/>
            <person name="Kuo A."/>
            <person name="Mondo S."/>
            <person name="Pangilinan J."/>
            <person name="Riley R."/>
            <person name="Labutti K."/>
            <person name="Andreopoulos B."/>
            <person name="Lipzen A."/>
            <person name="Chen C."/>
            <person name="Yanf M."/>
            <person name="Daum C."/>
            <person name="Ng V."/>
            <person name="Clum A."/>
            <person name="Ohm R."/>
            <person name="Martin F."/>
            <person name="Silar P."/>
            <person name="Natvig D."/>
            <person name="Lalanne C."/>
            <person name="Gautier V."/>
            <person name="Ament-Velasquez S.L."/>
            <person name="Kruys A."/>
            <person name="Hutchinson M.I."/>
            <person name="Powell A.J."/>
            <person name="Barry K."/>
            <person name="Miller A.N."/>
            <person name="Grigoriev I.V."/>
            <person name="Debuchy R."/>
            <person name="Gladieux P."/>
            <person name="Thoren M.H."/>
            <person name="Johannesson H."/>
        </authorList>
    </citation>
    <scope>NUCLEOTIDE SEQUENCE</scope>
    <source>
        <strain evidence="6">CBS 892.96</strain>
    </source>
</reference>
<evidence type="ECO:0000259" key="5">
    <source>
        <dbReference type="PROSITE" id="PS50013"/>
    </source>
</evidence>
<accession>A0AAN6W486</accession>
<dbReference type="Proteomes" id="UP001302321">
    <property type="component" value="Unassembled WGS sequence"/>
</dbReference>
<comment type="subcellular location">
    <subcellularLocation>
        <location evidence="1">Nucleus</location>
    </subcellularLocation>
</comment>
<dbReference type="Gene3D" id="2.40.50.40">
    <property type="match status" value="1"/>
</dbReference>
<organism evidence="6 7">
    <name type="scientific">Triangularia setosa</name>
    <dbReference type="NCBI Taxonomy" id="2587417"/>
    <lineage>
        <taxon>Eukaryota</taxon>
        <taxon>Fungi</taxon>
        <taxon>Dikarya</taxon>
        <taxon>Ascomycota</taxon>
        <taxon>Pezizomycotina</taxon>
        <taxon>Sordariomycetes</taxon>
        <taxon>Sordariomycetidae</taxon>
        <taxon>Sordariales</taxon>
        <taxon>Podosporaceae</taxon>
        <taxon>Triangularia</taxon>
    </lineage>
</organism>
<dbReference type="Pfam" id="PF00385">
    <property type="entry name" value="Chromo"/>
    <property type="match status" value="1"/>
</dbReference>
<name>A0AAN6W486_9PEZI</name>